<dbReference type="AlphaFoldDB" id="A0A9E8LY28"/>
<dbReference type="EMBL" id="CP106877">
    <property type="protein sequence ID" value="WAA11674.1"/>
    <property type="molecule type" value="Genomic_DNA"/>
</dbReference>
<feature type="transmembrane region" description="Helical" evidence="1">
    <location>
        <begin position="6"/>
        <end position="22"/>
    </location>
</feature>
<accession>A0A9E8LY28</accession>
<keyword evidence="1" id="KW-0472">Membrane</keyword>
<keyword evidence="1" id="KW-1133">Transmembrane helix</keyword>
<feature type="transmembrane region" description="Helical" evidence="1">
    <location>
        <begin position="61"/>
        <end position="81"/>
    </location>
</feature>
<keyword evidence="3" id="KW-1185">Reference proteome</keyword>
<dbReference type="RefSeq" id="WP_275419788.1">
    <property type="nucleotide sequence ID" value="NZ_CP106877.1"/>
</dbReference>
<gene>
    <name evidence="2" type="ORF">OE105_08570</name>
</gene>
<feature type="transmembrane region" description="Helical" evidence="1">
    <location>
        <begin position="34"/>
        <end position="55"/>
    </location>
</feature>
<reference evidence="2" key="1">
    <citation type="submission" date="2022-09" db="EMBL/GenBank/DDBJ databases">
        <title>Complete Genomes of Fervidibacillus albus and Fervidibacillus halotolerans isolated from tidal flat sediments.</title>
        <authorList>
            <person name="Kwon K.K."/>
            <person name="Yang S.-H."/>
            <person name="Park M.J."/>
            <person name="Oh H.-M."/>
        </authorList>
    </citation>
    <scope>NUCLEOTIDE SEQUENCE</scope>
    <source>
        <strain evidence="2">MEBiC13594</strain>
    </source>
</reference>
<dbReference type="Pfam" id="PF14007">
    <property type="entry name" value="YtpI"/>
    <property type="match status" value="1"/>
</dbReference>
<evidence type="ECO:0000313" key="3">
    <source>
        <dbReference type="Proteomes" id="UP001164726"/>
    </source>
</evidence>
<sequence length="95" mass="10843">MGILLFLILFSLGFYVYYKIKYIRSNNGNEKKWLSAKSSIALGLFVGFFGLNRLFISQSTVSIVIGIIFLLVGTVSVWTGFKAYKFYTPYVMKDD</sequence>
<evidence type="ECO:0000256" key="1">
    <source>
        <dbReference type="SAM" id="Phobius"/>
    </source>
</evidence>
<keyword evidence="1" id="KW-0812">Transmembrane</keyword>
<dbReference type="KEGG" id="fhl:OE105_08570"/>
<organism evidence="2 3">
    <name type="scientific">Fervidibacillus halotolerans</name>
    <dbReference type="NCBI Taxonomy" id="2980027"/>
    <lineage>
        <taxon>Bacteria</taxon>
        <taxon>Bacillati</taxon>
        <taxon>Bacillota</taxon>
        <taxon>Bacilli</taxon>
        <taxon>Bacillales</taxon>
        <taxon>Bacillaceae</taxon>
        <taxon>Fervidibacillus</taxon>
    </lineage>
</organism>
<dbReference type="InterPro" id="IPR025618">
    <property type="entry name" value="YtpI"/>
</dbReference>
<dbReference type="Proteomes" id="UP001164726">
    <property type="component" value="Chromosome"/>
</dbReference>
<name>A0A9E8LY28_9BACI</name>
<proteinExistence type="predicted"/>
<protein>
    <submittedName>
        <fullName evidence="2">YtpI family protein</fullName>
    </submittedName>
</protein>
<evidence type="ECO:0000313" key="2">
    <source>
        <dbReference type="EMBL" id="WAA11674.1"/>
    </source>
</evidence>